<dbReference type="RefSeq" id="WP_200315324.1">
    <property type="nucleotide sequence ID" value="NZ_JAENJH010000001.1"/>
</dbReference>
<gene>
    <name evidence="1" type="ORF">JHE00_05450</name>
</gene>
<dbReference type="EMBL" id="JAENJH010000001">
    <property type="protein sequence ID" value="MBK1783767.1"/>
    <property type="molecule type" value="Genomic_DNA"/>
</dbReference>
<evidence type="ECO:0000313" key="2">
    <source>
        <dbReference type="Proteomes" id="UP000635245"/>
    </source>
</evidence>
<protein>
    <submittedName>
        <fullName evidence="1">Uncharacterized protein</fullName>
    </submittedName>
</protein>
<accession>A0A934QPH3</accession>
<evidence type="ECO:0000313" key="1">
    <source>
        <dbReference type="EMBL" id="MBK1783767.1"/>
    </source>
</evidence>
<name>A0A934QPH3_9PSEU</name>
<organism evidence="1 2">
    <name type="scientific">Prauserella cavernicola</name>
    <dbReference type="NCBI Taxonomy" id="2800127"/>
    <lineage>
        <taxon>Bacteria</taxon>
        <taxon>Bacillati</taxon>
        <taxon>Actinomycetota</taxon>
        <taxon>Actinomycetes</taxon>
        <taxon>Pseudonocardiales</taxon>
        <taxon>Pseudonocardiaceae</taxon>
        <taxon>Prauserella</taxon>
    </lineage>
</organism>
<dbReference type="Proteomes" id="UP000635245">
    <property type="component" value="Unassembled WGS sequence"/>
</dbReference>
<reference evidence="1" key="1">
    <citation type="submission" date="2020-12" db="EMBL/GenBank/DDBJ databases">
        <title>Prauserella sp. ASG 168, a novel actinomycete isolated from cave rock.</title>
        <authorList>
            <person name="Suriyachadkun C."/>
        </authorList>
    </citation>
    <scope>NUCLEOTIDE SEQUENCE</scope>
    <source>
        <strain evidence="1">ASG 168</strain>
    </source>
</reference>
<comment type="caution">
    <text evidence="1">The sequence shown here is derived from an EMBL/GenBank/DDBJ whole genome shotgun (WGS) entry which is preliminary data.</text>
</comment>
<keyword evidence="2" id="KW-1185">Reference proteome</keyword>
<proteinExistence type="predicted"/>
<sequence length="86" mass="9922">MTKHDEHGDHDERRTARPEPTVVEWLHRGLLWDGEQATHELYEEYLAFVGRLGAAPVTRRRFVDNLADLGVREIRNPGGSSFLVRD</sequence>
<dbReference type="AlphaFoldDB" id="A0A934QPH3"/>